<keyword evidence="2" id="KW-0012">Acyltransferase</keyword>
<dbReference type="Proteomes" id="UP000035579">
    <property type="component" value="Chromosome"/>
</dbReference>
<evidence type="ECO:0000256" key="1">
    <source>
        <dbReference type="ARBA" id="ARBA00022679"/>
    </source>
</evidence>
<evidence type="ECO:0000259" key="3">
    <source>
        <dbReference type="PROSITE" id="PS51186"/>
    </source>
</evidence>
<dbReference type="AlphaFoldDB" id="A0AAC8TA16"/>
<name>A0AAC8TA16_9BACT</name>
<dbReference type="InterPro" id="IPR000182">
    <property type="entry name" value="GNAT_dom"/>
</dbReference>
<dbReference type="InterPro" id="IPR016181">
    <property type="entry name" value="Acyl_CoA_acyltransferase"/>
</dbReference>
<dbReference type="KEGG" id="age:AA314_10109"/>
<dbReference type="KEGG" id="age:AA314_00008"/>
<evidence type="ECO:0000313" key="4">
    <source>
        <dbReference type="EMBL" id="AKI98381.1"/>
    </source>
</evidence>
<dbReference type="GO" id="GO:0016747">
    <property type="term" value="F:acyltransferase activity, transferring groups other than amino-acyl groups"/>
    <property type="evidence" value="ECO:0007669"/>
    <property type="project" value="InterPro"/>
</dbReference>
<dbReference type="PROSITE" id="PS51186">
    <property type="entry name" value="GNAT"/>
    <property type="match status" value="1"/>
</dbReference>
<organism evidence="4 7">
    <name type="scientific">Archangium gephyra</name>
    <dbReference type="NCBI Taxonomy" id="48"/>
    <lineage>
        <taxon>Bacteria</taxon>
        <taxon>Pseudomonadati</taxon>
        <taxon>Myxococcota</taxon>
        <taxon>Myxococcia</taxon>
        <taxon>Myxococcales</taxon>
        <taxon>Cystobacterineae</taxon>
        <taxon>Archangiaceae</taxon>
        <taxon>Archangium</taxon>
    </lineage>
</organism>
<evidence type="ECO:0000313" key="5">
    <source>
        <dbReference type="EMBL" id="AKJ08483.1"/>
    </source>
</evidence>
<feature type="domain" description="N-acetyltransferase" evidence="3">
    <location>
        <begin position="7"/>
        <end position="169"/>
    </location>
</feature>
<dbReference type="Proteomes" id="UP000256345">
    <property type="component" value="Unassembled WGS sequence"/>
</dbReference>
<evidence type="ECO:0000313" key="8">
    <source>
        <dbReference type="Proteomes" id="UP000256345"/>
    </source>
</evidence>
<dbReference type="InterPro" id="IPR050832">
    <property type="entry name" value="Bact_Acetyltransf"/>
</dbReference>
<evidence type="ECO:0000313" key="7">
    <source>
        <dbReference type="Proteomes" id="UP000035579"/>
    </source>
</evidence>
<dbReference type="RefSeq" id="WP_053065925.1">
    <property type="nucleotide sequence ID" value="NZ_CP011509.1"/>
</dbReference>
<dbReference type="Pfam" id="PF00583">
    <property type="entry name" value="Acetyltransf_1"/>
    <property type="match status" value="1"/>
</dbReference>
<reference evidence="4 7" key="1">
    <citation type="submission" date="2015-05" db="EMBL/GenBank/DDBJ databases">
        <title>Genome assembly of Archangium gephyra DSM 2261.</title>
        <authorList>
            <person name="Sharma G."/>
            <person name="Subramanian S."/>
        </authorList>
    </citation>
    <scope>NUCLEOTIDE SEQUENCE [LARGE SCALE GENOMIC DNA]</scope>
    <source>
        <strain evidence="4 7">DSM 2261</strain>
    </source>
</reference>
<dbReference type="PANTHER" id="PTHR43877">
    <property type="entry name" value="AMINOALKYLPHOSPHONATE N-ACETYLTRANSFERASE-RELATED-RELATED"/>
    <property type="match status" value="1"/>
</dbReference>
<dbReference type="CDD" id="cd04301">
    <property type="entry name" value="NAT_SF"/>
    <property type="match status" value="1"/>
</dbReference>
<dbReference type="EMBL" id="CP011509">
    <property type="protein sequence ID" value="AKI98381.1"/>
    <property type="molecule type" value="Genomic_DNA"/>
</dbReference>
<evidence type="ECO:0000313" key="6">
    <source>
        <dbReference type="EMBL" id="REG20518.1"/>
    </source>
</evidence>
<dbReference type="EMBL" id="QUMU01000021">
    <property type="protein sequence ID" value="REG20518.1"/>
    <property type="molecule type" value="Genomic_DNA"/>
</dbReference>
<sequence>MFPVENGQVKRLGADDAPALQSLLERCRDFLELTHEAPRPDEAEHFLANLPEGKTLEDKFVLGLYADGTSELAGVIDIVRHWPVRDEWIIGTFLLDPTHRNAGLGAHVHRQLEGWVRNQGATGLRLVVQQQNPGALRFWQRQGYTITGQTHQRTRTRENVIHLLHKPLGA</sequence>
<gene>
    <name evidence="4" type="ORF">AA314_00008</name>
    <name evidence="5" type="ORF">AA314_10109</name>
    <name evidence="6" type="ORF">ATI61_12183</name>
</gene>
<dbReference type="Gene3D" id="3.40.630.30">
    <property type="match status" value="1"/>
</dbReference>
<accession>A0AAC8TA16</accession>
<dbReference type="EMBL" id="CP011509">
    <property type="protein sequence ID" value="AKJ08483.1"/>
    <property type="molecule type" value="Genomic_DNA"/>
</dbReference>
<evidence type="ECO:0000256" key="2">
    <source>
        <dbReference type="ARBA" id="ARBA00023315"/>
    </source>
</evidence>
<reference evidence="6 8" key="2">
    <citation type="submission" date="2018-08" db="EMBL/GenBank/DDBJ databases">
        <title>Genomic Encyclopedia of Archaeal and Bacterial Type Strains, Phase II (KMG-II): from individual species to whole genera.</title>
        <authorList>
            <person name="Goeker M."/>
        </authorList>
    </citation>
    <scope>NUCLEOTIDE SEQUENCE [LARGE SCALE GENOMIC DNA]</scope>
    <source>
        <strain evidence="6 8">DSM 2261</strain>
    </source>
</reference>
<dbReference type="SUPFAM" id="SSF55729">
    <property type="entry name" value="Acyl-CoA N-acyltransferases (Nat)"/>
    <property type="match status" value="1"/>
</dbReference>
<keyword evidence="1" id="KW-0808">Transferase</keyword>
<protein>
    <submittedName>
        <fullName evidence="5">Acetyltransferase, GNAT family</fullName>
    </submittedName>
    <submittedName>
        <fullName evidence="6">RimJ/RimL family protein N-acetyltransferase</fullName>
    </submittedName>
</protein>
<dbReference type="PANTHER" id="PTHR43877:SF2">
    <property type="entry name" value="AMINOALKYLPHOSPHONATE N-ACETYLTRANSFERASE-RELATED"/>
    <property type="match status" value="1"/>
</dbReference>
<keyword evidence="8" id="KW-1185">Reference proteome</keyword>
<proteinExistence type="predicted"/>